<evidence type="ECO:0000313" key="3">
    <source>
        <dbReference type="Proteomes" id="UP000192761"/>
    </source>
</evidence>
<evidence type="ECO:0008006" key="4">
    <source>
        <dbReference type="Google" id="ProtNLM"/>
    </source>
</evidence>
<proteinExistence type="predicted"/>
<evidence type="ECO:0000256" key="1">
    <source>
        <dbReference type="SAM" id="MobiDB-lite"/>
    </source>
</evidence>
<evidence type="ECO:0000313" key="2">
    <source>
        <dbReference type="EMBL" id="SMC29459.1"/>
    </source>
</evidence>
<feature type="region of interest" description="Disordered" evidence="1">
    <location>
        <begin position="138"/>
        <end position="178"/>
    </location>
</feature>
<feature type="compositionally biased region" description="Pro residues" evidence="1">
    <location>
        <begin position="148"/>
        <end position="160"/>
    </location>
</feature>
<keyword evidence="3" id="KW-1185">Reference proteome</keyword>
<gene>
    <name evidence="2" type="ORF">SAMN02745857_03847</name>
</gene>
<dbReference type="AlphaFoldDB" id="A0A1W1XZR0"/>
<dbReference type="EMBL" id="FWXD01000035">
    <property type="protein sequence ID" value="SMC29459.1"/>
    <property type="molecule type" value="Genomic_DNA"/>
</dbReference>
<dbReference type="Proteomes" id="UP000192761">
    <property type="component" value="Unassembled WGS sequence"/>
</dbReference>
<organism evidence="2 3">
    <name type="scientific">Andreprevotia lacus DSM 23236</name>
    <dbReference type="NCBI Taxonomy" id="1121001"/>
    <lineage>
        <taxon>Bacteria</taxon>
        <taxon>Pseudomonadati</taxon>
        <taxon>Pseudomonadota</taxon>
        <taxon>Betaproteobacteria</taxon>
        <taxon>Neisseriales</taxon>
        <taxon>Chitinibacteraceae</taxon>
        <taxon>Andreprevotia</taxon>
    </lineage>
</organism>
<sequence>MTEQKMDRTPVTAERIEQILANVELLKELIREELDVQLRFDLESVEWLDGYIERRHLEGDTAKWDGTISVIGSFLGECIRHQIGGDWYWWDDNLGIFFNEGDAVFPFNKLRKQLENGRDGGDSILDLYRTTLVIMRHRQSTQRSAPTPRAPAPAPAPKAPAPSNNWFSNFKGAGKFGG</sequence>
<accession>A0A1W1XZR0</accession>
<name>A0A1W1XZR0_9NEIS</name>
<protein>
    <recommendedName>
        <fullName evidence="4">DUF3806 domain-containing protein</fullName>
    </recommendedName>
</protein>
<reference evidence="2 3" key="1">
    <citation type="submission" date="2017-04" db="EMBL/GenBank/DDBJ databases">
        <authorList>
            <person name="Afonso C.L."/>
            <person name="Miller P.J."/>
            <person name="Scott M.A."/>
            <person name="Spackman E."/>
            <person name="Goraichik I."/>
            <person name="Dimitrov K.M."/>
            <person name="Suarez D.L."/>
            <person name="Swayne D.E."/>
        </authorList>
    </citation>
    <scope>NUCLEOTIDE SEQUENCE [LARGE SCALE GENOMIC DNA]</scope>
    <source>
        <strain evidence="2 3">DSM 23236</strain>
    </source>
</reference>